<gene>
    <name evidence="10" type="ORF">HanXRQr2_Chr17g0797971</name>
</gene>
<keyword evidence="11" id="KW-1185">Reference proteome</keyword>
<comment type="subcellular location">
    <subcellularLocation>
        <location evidence="8">Endomembrane system</location>
        <topology evidence="8">Lipid-anchor</topology>
        <orientation evidence="8">Cytoplasmic side</orientation>
    </subcellularLocation>
</comment>
<evidence type="ECO:0000256" key="9">
    <source>
        <dbReference type="SAM" id="MobiDB-lite"/>
    </source>
</evidence>
<dbReference type="GO" id="GO:0012505">
    <property type="term" value="C:endomembrane system"/>
    <property type="evidence" value="ECO:0007669"/>
    <property type="project" value="UniProtKB-SubCell"/>
</dbReference>
<name>A0A9K3DI05_HELAN</name>
<dbReference type="GO" id="GO:0005525">
    <property type="term" value="F:GTP binding"/>
    <property type="evidence" value="ECO:0007669"/>
    <property type="project" value="UniProtKB-KW"/>
</dbReference>
<proteinExistence type="inferred from homology"/>
<dbReference type="AlphaFoldDB" id="A0A9K3DI05"/>
<evidence type="ECO:0000256" key="8">
    <source>
        <dbReference type="ARBA" id="ARBA00046278"/>
    </source>
</evidence>
<dbReference type="InterPro" id="IPR027417">
    <property type="entry name" value="P-loop_NTPase"/>
</dbReference>
<dbReference type="EMBL" id="MNCJ02000332">
    <property type="protein sequence ID" value="KAF5755028.1"/>
    <property type="molecule type" value="Genomic_DNA"/>
</dbReference>
<evidence type="ECO:0000256" key="7">
    <source>
        <dbReference type="ARBA" id="ARBA00023289"/>
    </source>
</evidence>
<feature type="compositionally biased region" description="Basic and acidic residues" evidence="9">
    <location>
        <begin position="188"/>
        <end position="197"/>
    </location>
</feature>
<dbReference type="PANTHER" id="PTHR47981:SF4">
    <property type="entry name" value="RAS-RELATED PROTEIN RABG3F"/>
    <property type="match status" value="1"/>
</dbReference>
<dbReference type="SUPFAM" id="SSF52540">
    <property type="entry name" value="P-loop containing nucleoside triphosphate hydrolases"/>
    <property type="match status" value="1"/>
</dbReference>
<keyword evidence="6" id="KW-0449">Lipoprotein</keyword>
<protein>
    <submittedName>
        <fullName evidence="10">Small GTPase, P-loop containing nucleoside triphosphate hydrolase</fullName>
    </submittedName>
</protein>
<dbReference type="Gene3D" id="3.40.50.300">
    <property type="entry name" value="P-loop containing nucleotide triphosphate hydrolases"/>
    <property type="match status" value="1"/>
</dbReference>
<evidence type="ECO:0000256" key="2">
    <source>
        <dbReference type="ARBA" id="ARBA00022481"/>
    </source>
</evidence>
<evidence type="ECO:0000256" key="6">
    <source>
        <dbReference type="ARBA" id="ARBA00023288"/>
    </source>
</evidence>
<reference evidence="10" key="1">
    <citation type="journal article" date="2017" name="Nature">
        <title>The sunflower genome provides insights into oil metabolism, flowering and Asterid evolution.</title>
        <authorList>
            <person name="Badouin H."/>
            <person name="Gouzy J."/>
            <person name="Grassa C.J."/>
            <person name="Murat F."/>
            <person name="Staton S.E."/>
            <person name="Cottret L."/>
            <person name="Lelandais-Briere C."/>
            <person name="Owens G.L."/>
            <person name="Carrere S."/>
            <person name="Mayjonade B."/>
            <person name="Legrand L."/>
            <person name="Gill N."/>
            <person name="Kane N.C."/>
            <person name="Bowers J.E."/>
            <person name="Hubner S."/>
            <person name="Bellec A."/>
            <person name="Berard A."/>
            <person name="Berges H."/>
            <person name="Blanchet N."/>
            <person name="Boniface M.C."/>
            <person name="Brunel D."/>
            <person name="Catrice O."/>
            <person name="Chaidir N."/>
            <person name="Claudel C."/>
            <person name="Donnadieu C."/>
            <person name="Faraut T."/>
            <person name="Fievet G."/>
            <person name="Helmstetter N."/>
            <person name="King M."/>
            <person name="Knapp S.J."/>
            <person name="Lai Z."/>
            <person name="Le Paslier M.C."/>
            <person name="Lippi Y."/>
            <person name="Lorenzon L."/>
            <person name="Mandel J.R."/>
            <person name="Marage G."/>
            <person name="Marchand G."/>
            <person name="Marquand E."/>
            <person name="Bret-Mestries E."/>
            <person name="Morien E."/>
            <person name="Nambeesan S."/>
            <person name="Nguyen T."/>
            <person name="Pegot-Espagnet P."/>
            <person name="Pouilly N."/>
            <person name="Raftis F."/>
            <person name="Sallet E."/>
            <person name="Schiex T."/>
            <person name="Thomas J."/>
            <person name="Vandecasteele C."/>
            <person name="Vares D."/>
            <person name="Vear F."/>
            <person name="Vautrin S."/>
            <person name="Crespi M."/>
            <person name="Mangin B."/>
            <person name="Burke J.M."/>
            <person name="Salse J."/>
            <person name="Munos S."/>
            <person name="Vincourt P."/>
            <person name="Rieseberg L.H."/>
            <person name="Langlade N.B."/>
        </authorList>
    </citation>
    <scope>NUCLEOTIDE SEQUENCE</scope>
    <source>
        <tissue evidence="10">Leaves</tissue>
    </source>
</reference>
<keyword evidence="4" id="KW-0813">Transport</keyword>
<feature type="region of interest" description="Disordered" evidence="9">
    <location>
        <begin position="66"/>
        <end position="117"/>
    </location>
</feature>
<reference evidence="10" key="2">
    <citation type="submission" date="2020-06" db="EMBL/GenBank/DDBJ databases">
        <title>Helianthus annuus Genome sequencing and assembly Release 2.</title>
        <authorList>
            <person name="Gouzy J."/>
            <person name="Langlade N."/>
            <person name="Munos S."/>
        </authorList>
    </citation>
    <scope>NUCLEOTIDE SEQUENCE</scope>
    <source>
        <tissue evidence="10">Leaves</tissue>
    </source>
</reference>
<organism evidence="10 11">
    <name type="scientific">Helianthus annuus</name>
    <name type="common">Common sunflower</name>
    <dbReference type="NCBI Taxonomy" id="4232"/>
    <lineage>
        <taxon>Eukaryota</taxon>
        <taxon>Viridiplantae</taxon>
        <taxon>Streptophyta</taxon>
        <taxon>Embryophyta</taxon>
        <taxon>Tracheophyta</taxon>
        <taxon>Spermatophyta</taxon>
        <taxon>Magnoliopsida</taxon>
        <taxon>eudicotyledons</taxon>
        <taxon>Gunneridae</taxon>
        <taxon>Pentapetalae</taxon>
        <taxon>asterids</taxon>
        <taxon>campanulids</taxon>
        <taxon>Asterales</taxon>
        <taxon>Asteraceae</taxon>
        <taxon>Asteroideae</taxon>
        <taxon>Heliantheae alliance</taxon>
        <taxon>Heliantheae</taxon>
        <taxon>Helianthus</taxon>
    </lineage>
</organism>
<dbReference type="PANTHER" id="PTHR47981">
    <property type="entry name" value="RAB FAMILY"/>
    <property type="match status" value="1"/>
</dbReference>
<comment type="caution">
    <text evidence="10">The sequence shown here is derived from an EMBL/GenBank/DDBJ whole genome shotgun (WGS) entry which is preliminary data.</text>
</comment>
<dbReference type="GO" id="GO:0003924">
    <property type="term" value="F:GTPase activity"/>
    <property type="evidence" value="ECO:0007669"/>
    <property type="project" value="InterPro"/>
</dbReference>
<dbReference type="InterPro" id="IPR001806">
    <property type="entry name" value="Small_GTPase"/>
</dbReference>
<dbReference type="GO" id="GO:0015031">
    <property type="term" value="P:protein transport"/>
    <property type="evidence" value="ECO:0007669"/>
    <property type="project" value="UniProtKB-KW"/>
</dbReference>
<evidence type="ECO:0000256" key="5">
    <source>
        <dbReference type="ARBA" id="ARBA00023134"/>
    </source>
</evidence>
<keyword evidence="4" id="KW-0653">Protein transport</keyword>
<keyword evidence="5" id="KW-0342">GTP-binding</keyword>
<keyword evidence="10" id="KW-0378">Hydrolase</keyword>
<evidence type="ECO:0000256" key="4">
    <source>
        <dbReference type="ARBA" id="ARBA00022927"/>
    </source>
</evidence>
<dbReference type="Gramene" id="mRNA:HanXRQr2_Chr17g0797971">
    <property type="protein sequence ID" value="mRNA:HanXRQr2_Chr17g0797971"/>
    <property type="gene ID" value="HanXRQr2_Chr17g0797971"/>
</dbReference>
<keyword evidence="2" id="KW-0488">Methylation</keyword>
<accession>A0A9K3DI05</accession>
<sequence>MKQYLLCLLHADHAQTFEPAVCLIFGSDFIKKRSSRPLLQEDLDSPIQTSSPPLLLLLFTTCSSSQPSRHHISPPPPPHLRLSRRQPPVTSTSHNNHLRLSPQPLLETPIEPQPPLETPIEPPAVWFLWDDCCYWVGKTSLMNQYVNKKFSPQYKATIGADFLTKEVQSDDRLFTVQARSPVHLADKPGEVHEEKTRSKSFSGTQVKDDDQAVDLDRTPNFTLPHLNIVL</sequence>
<evidence type="ECO:0000256" key="3">
    <source>
        <dbReference type="ARBA" id="ARBA00022741"/>
    </source>
</evidence>
<keyword evidence="3" id="KW-0547">Nucleotide-binding</keyword>
<dbReference type="Proteomes" id="UP000215914">
    <property type="component" value="Unassembled WGS sequence"/>
</dbReference>
<dbReference type="Pfam" id="PF00071">
    <property type="entry name" value="Ras"/>
    <property type="match status" value="1"/>
</dbReference>
<evidence type="ECO:0000313" key="10">
    <source>
        <dbReference type="EMBL" id="KAF5755028.1"/>
    </source>
</evidence>
<feature type="region of interest" description="Disordered" evidence="9">
    <location>
        <begin position="188"/>
        <end position="210"/>
    </location>
</feature>
<comment type="similarity">
    <text evidence="1">Belongs to the small GTPase superfamily. Rab family.</text>
</comment>
<evidence type="ECO:0000313" key="11">
    <source>
        <dbReference type="Proteomes" id="UP000215914"/>
    </source>
</evidence>
<keyword evidence="7" id="KW-0636">Prenylation</keyword>
<evidence type="ECO:0000256" key="1">
    <source>
        <dbReference type="ARBA" id="ARBA00006270"/>
    </source>
</evidence>